<dbReference type="GO" id="GO:0005634">
    <property type="term" value="C:nucleus"/>
    <property type="evidence" value="ECO:0007669"/>
    <property type="project" value="UniProtKB-SubCell"/>
</dbReference>
<dbReference type="CDD" id="cd18086">
    <property type="entry name" value="HsC9orf114-like"/>
    <property type="match status" value="1"/>
</dbReference>
<dbReference type="Proteomes" id="UP000750334">
    <property type="component" value="Unassembled WGS sequence"/>
</dbReference>
<sequence>MAPKRKSSESTSNGKNGNANNKKTKTEANKKKTSKIARILVKPKKILRVQTKTLNHSICIPTTILNNCHNLEHITHVIYQIAKAATIFNVGEIVVLDMGDRKQKSAETDSNNEKQRLSDAMLIASLLQFFVTPPYLVKSVFKKQYMKYFTVAEKLPRLTALPFMRHHDEDGGRYREGLAVRMTNPNDKSTKEFKQTRYINVGKKELLKLKSQLVPTNVRVTVDTIENKVVFPIEAYGDFVGAQASFGYHVRVAKSFGSIFTDCAFPEGYSQCIWANSGDSFYNEQEKKYAKIETTIPQITKIVKPDKVDDQSQQQTQANLLIVFGKWDHIKKSFEESKDQFEGCDGANQFFDGQIEMPGASPQGNICIEDCCMIALSSLDAMA</sequence>
<dbReference type="SUPFAM" id="SSF75217">
    <property type="entry name" value="alpha/beta knot"/>
    <property type="match status" value="1"/>
</dbReference>
<protein>
    <recommendedName>
        <fullName evidence="9">Methyltransferase</fullName>
    </recommendedName>
</protein>
<dbReference type="Pfam" id="PF02598">
    <property type="entry name" value="Methyltrn_RNA_3"/>
    <property type="match status" value="1"/>
</dbReference>
<comment type="caution">
    <text evidence="7">The sequence shown here is derived from an EMBL/GenBank/DDBJ whole genome shotgun (WGS) entry which is preliminary data.</text>
</comment>
<accession>A0A9P6WDR3</accession>
<dbReference type="OrthoDB" id="361029at2759"/>
<dbReference type="InterPro" id="IPR003750">
    <property type="entry name" value="Put_MeTrfase-C9orf114-like"/>
</dbReference>
<feature type="region of interest" description="Disordered" evidence="6">
    <location>
        <begin position="1"/>
        <end position="32"/>
    </location>
</feature>
<keyword evidence="3" id="KW-0489">Methyltransferase</keyword>
<gene>
    <name evidence="7" type="ORF">C6P45_003609</name>
</gene>
<reference evidence="7 8" key="1">
    <citation type="submission" date="2020-11" db="EMBL/GenBank/DDBJ databases">
        <title>Kefir isolates.</title>
        <authorList>
            <person name="Marcisauskas S."/>
            <person name="Kim Y."/>
            <person name="Blasche S."/>
        </authorList>
    </citation>
    <scope>NUCLEOTIDE SEQUENCE [LARGE SCALE GENOMIC DNA]</scope>
    <source>
        <strain evidence="7 8">OG2</strain>
    </source>
</reference>
<dbReference type="Gene3D" id="3.40.1280.10">
    <property type="match status" value="2"/>
</dbReference>
<evidence type="ECO:0000256" key="1">
    <source>
        <dbReference type="ARBA" id="ARBA00004123"/>
    </source>
</evidence>
<evidence type="ECO:0000256" key="6">
    <source>
        <dbReference type="SAM" id="MobiDB-lite"/>
    </source>
</evidence>
<dbReference type="PANTHER" id="PTHR12150:SF13">
    <property type="entry name" value="METHYLTRANSFERASE C9ORF114-RELATED"/>
    <property type="match status" value="1"/>
</dbReference>
<name>A0A9P6WDR3_MAUEX</name>
<keyword evidence="4" id="KW-0808">Transferase</keyword>
<keyword evidence="8" id="KW-1185">Reference proteome</keyword>
<evidence type="ECO:0000256" key="2">
    <source>
        <dbReference type="ARBA" id="ARBA00009841"/>
    </source>
</evidence>
<evidence type="ECO:0000256" key="4">
    <source>
        <dbReference type="ARBA" id="ARBA00022679"/>
    </source>
</evidence>
<proteinExistence type="inferred from homology"/>
<dbReference type="GO" id="GO:0008168">
    <property type="term" value="F:methyltransferase activity"/>
    <property type="evidence" value="ECO:0007669"/>
    <property type="project" value="UniProtKB-KW"/>
</dbReference>
<dbReference type="PANTHER" id="PTHR12150">
    <property type="entry name" value="CLASS IV SAM-BINDING METHYLTRANSFERASE-RELATED"/>
    <property type="match status" value="1"/>
</dbReference>
<dbReference type="GO" id="GO:0032259">
    <property type="term" value="P:methylation"/>
    <property type="evidence" value="ECO:0007669"/>
    <property type="project" value="UniProtKB-KW"/>
</dbReference>
<feature type="compositionally biased region" description="Low complexity" evidence="6">
    <location>
        <begin position="11"/>
        <end position="21"/>
    </location>
</feature>
<dbReference type="InterPro" id="IPR029028">
    <property type="entry name" value="Alpha/beta_knot_MTases"/>
</dbReference>
<evidence type="ECO:0000313" key="7">
    <source>
        <dbReference type="EMBL" id="KAG0669538.1"/>
    </source>
</evidence>
<dbReference type="FunFam" id="3.40.1280.10:FF:000040">
    <property type="entry name" value="YMR310C-like protein"/>
    <property type="match status" value="1"/>
</dbReference>
<evidence type="ECO:0008006" key="9">
    <source>
        <dbReference type="Google" id="ProtNLM"/>
    </source>
</evidence>
<evidence type="ECO:0000256" key="3">
    <source>
        <dbReference type="ARBA" id="ARBA00022603"/>
    </source>
</evidence>
<comment type="similarity">
    <text evidence="2">Belongs to the class IV-like SAM-binding methyltransferase superfamily.</text>
</comment>
<organism evidence="7 8">
    <name type="scientific">Maudiozyma exigua</name>
    <name type="common">Yeast</name>
    <name type="synonym">Kazachstania exigua</name>
    <dbReference type="NCBI Taxonomy" id="34358"/>
    <lineage>
        <taxon>Eukaryota</taxon>
        <taxon>Fungi</taxon>
        <taxon>Dikarya</taxon>
        <taxon>Ascomycota</taxon>
        <taxon>Saccharomycotina</taxon>
        <taxon>Saccharomycetes</taxon>
        <taxon>Saccharomycetales</taxon>
        <taxon>Saccharomycetaceae</taxon>
        <taxon>Maudiozyma</taxon>
    </lineage>
</organism>
<comment type="subcellular location">
    <subcellularLocation>
        <location evidence="1">Nucleus</location>
    </subcellularLocation>
</comment>
<keyword evidence="5" id="KW-0539">Nucleus</keyword>
<dbReference type="EMBL" id="PUHR01000039">
    <property type="protein sequence ID" value="KAG0669538.1"/>
    <property type="molecule type" value="Genomic_DNA"/>
</dbReference>
<evidence type="ECO:0000313" key="8">
    <source>
        <dbReference type="Proteomes" id="UP000750334"/>
    </source>
</evidence>
<evidence type="ECO:0000256" key="5">
    <source>
        <dbReference type="ARBA" id="ARBA00023242"/>
    </source>
</evidence>
<dbReference type="AlphaFoldDB" id="A0A9P6WDR3"/>
<dbReference type="InterPro" id="IPR029026">
    <property type="entry name" value="tRNA_m1G_MTases_N"/>
</dbReference>